<proteinExistence type="predicted"/>
<protein>
    <submittedName>
        <fullName evidence="1">Uncharacterized protein</fullName>
    </submittedName>
</protein>
<name>X1JTT5_9ZZZZ</name>
<organism evidence="1">
    <name type="scientific">marine sediment metagenome</name>
    <dbReference type="NCBI Taxonomy" id="412755"/>
    <lineage>
        <taxon>unclassified sequences</taxon>
        <taxon>metagenomes</taxon>
        <taxon>ecological metagenomes</taxon>
    </lineage>
</organism>
<dbReference type="EMBL" id="BARU01038452">
    <property type="protein sequence ID" value="GAH84830.1"/>
    <property type="molecule type" value="Genomic_DNA"/>
</dbReference>
<dbReference type="AlphaFoldDB" id="X1JTT5"/>
<sequence>MEWTTEVGCAYSATIKIVSSDPAVVEIQLKDWAGNNLKVPASIFAYLSSTPTGLDPA</sequence>
<feature type="non-terminal residue" evidence="1">
    <location>
        <position position="57"/>
    </location>
</feature>
<accession>X1JTT5</accession>
<reference evidence="1" key="1">
    <citation type="journal article" date="2014" name="Front. Microbiol.">
        <title>High frequency of phylogenetically diverse reductive dehalogenase-homologous genes in deep subseafloor sedimentary metagenomes.</title>
        <authorList>
            <person name="Kawai M."/>
            <person name="Futagami T."/>
            <person name="Toyoda A."/>
            <person name="Takaki Y."/>
            <person name="Nishi S."/>
            <person name="Hori S."/>
            <person name="Arai W."/>
            <person name="Tsubouchi T."/>
            <person name="Morono Y."/>
            <person name="Uchiyama I."/>
            <person name="Ito T."/>
            <person name="Fujiyama A."/>
            <person name="Inagaki F."/>
            <person name="Takami H."/>
        </authorList>
    </citation>
    <scope>NUCLEOTIDE SEQUENCE</scope>
    <source>
        <strain evidence="1">Expedition CK06-06</strain>
    </source>
</reference>
<evidence type="ECO:0000313" key="1">
    <source>
        <dbReference type="EMBL" id="GAH84830.1"/>
    </source>
</evidence>
<comment type="caution">
    <text evidence="1">The sequence shown here is derived from an EMBL/GenBank/DDBJ whole genome shotgun (WGS) entry which is preliminary data.</text>
</comment>
<gene>
    <name evidence="1" type="ORF">S03H2_59772</name>
</gene>